<evidence type="ECO:0008006" key="4">
    <source>
        <dbReference type="Google" id="ProtNLM"/>
    </source>
</evidence>
<protein>
    <recommendedName>
        <fullName evidence="4">F-box domain-containing protein</fullName>
    </recommendedName>
</protein>
<gene>
    <name evidence="2" type="primary">Dvir\GJ25839</name>
    <name evidence="2" type="ORF">Dvir_GJ25839</name>
</gene>
<feature type="compositionally biased region" description="Basic residues" evidence="1">
    <location>
        <begin position="1"/>
        <end position="11"/>
    </location>
</feature>
<proteinExistence type="predicted"/>
<reference evidence="2 3" key="1">
    <citation type="journal article" date="2007" name="Nature">
        <title>Evolution of genes and genomes on the Drosophila phylogeny.</title>
        <authorList>
            <consortium name="Drosophila 12 Genomes Consortium"/>
            <person name="Clark A.G."/>
            <person name="Eisen M.B."/>
            <person name="Smith D.R."/>
            <person name="Bergman C.M."/>
            <person name="Oliver B."/>
            <person name="Markow T.A."/>
            <person name="Kaufman T.C."/>
            <person name="Kellis M."/>
            <person name="Gelbart W."/>
            <person name="Iyer V.N."/>
            <person name="Pollard D.A."/>
            <person name="Sackton T.B."/>
            <person name="Larracuente A.M."/>
            <person name="Singh N.D."/>
            <person name="Abad J.P."/>
            <person name="Abt D.N."/>
            <person name="Adryan B."/>
            <person name="Aguade M."/>
            <person name="Akashi H."/>
            <person name="Anderson W.W."/>
            <person name="Aquadro C.F."/>
            <person name="Ardell D.H."/>
            <person name="Arguello R."/>
            <person name="Artieri C.G."/>
            <person name="Barbash D.A."/>
            <person name="Barker D."/>
            <person name="Barsanti P."/>
            <person name="Batterham P."/>
            <person name="Batzoglou S."/>
            <person name="Begun D."/>
            <person name="Bhutkar A."/>
            <person name="Blanco E."/>
            <person name="Bosak S.A."/>
            <person name="Bradley R.K."/>
            <person name="Brand A.D."/>
            <person name="Brent M.R."/>
            <person name="Brooks A.N."/>
            <person name="Brown R.H."/>
            <person name="Butlin R.K."/>
            <person name="Caggese C."/>
            <person name="Calvi B.R."/>
            <person name="Bernardo de Carvalho A."/>
            <person name="Caspi A."/>
            <person name="Castrezana S."/>
            <person name="Celniker S.E."/>
            <person name="Chang J.L."/>
            <person name="Chapple C."/>
            <person name="Chatterji S."/>
            <person name="Chinwalla A."/>
            <person name="Civetta A."/>
            <person name="Clifton S.W."/>
            <person name="Comeron J.M."/>
            <person name="Costello J.C."/>
            <person name="Coyne J.A."/>
            <person name="Daub J."/>
            <person name="David R.G."/>
            <person name="Delcher A.L."/>
            <person name="Delehaunty K."/>
            <person name="Do C.B."/>
            <person name="Ebling H."/>
            <person name="Edwards K."/>
            <person name="Eickbush T."/>
            <person name="Evans J.D."/>
            <person name="Filipski A."/>
            <person name="Findeiss S."/>
            <person name="Freyhult E."/>
            <person name="Fulton L."/>
            <person name="Fulton R."/>
            <person name="Garcia A.C."/>
            <person name="Gardiner A."/>
            <person name="Garfield D.A."/>
            <person name="Garvin B.E."/>
            <person name="Gibson G."/>
            <person name="Gilbert D."/>
            <person name="Gnerre S."/>
            <person name="Godfrey J."/>
            <person name="Good R."/>
            <person name="Gotea V."/>
            <person name="Gravely B."/>
            <person name="Greenberg A.J."/>
            <person name="Griffiths-Jones S."/>
            <person name="Gross S."/>
            <person name="Guigo R."/>
            <person name="Gustafson E.A."/>
            <person name="Haerty W."/>
            <person name="Hahn M.W."/>
            <person name="Halligan D.L."/>
            <person name="Halpern A.L."/>
            <person name="Halter G.M."/>
            <person name="Han M.V."/>
            <person name="Heger A."/>
            <person name="Hillier L."/>
            <person name="Hinrichs A.S."/>
            <person name="Holmes I."/>
            <person name="Hoskins R.A."/>
            <person name="Hubisz M.J."/>
            <person name="Hultmark D."/>
            <person name="Huntley M.A."/>
            <person name="Jaffe D.B."/>
            <person name="Jagadeeshan S."/>
            <person name="Jeck W.R."/>
            <person name="Johnson J."/>
            <person name="Jones C.D."/>
            <person name="Jordan W.C."/>
            <person name="Karpen G.H."/>
            <person name="Kataoka E."/>
            <person name="Keightley P.D."/>
            <person name="Kheradpour P."/>
            <person name="Kirkness E.F."/>
            <person name="Koerich L.B."/>
            <person name="Kristiansen K."/>
            <person name="Kudrna D."/>
            <person name="Kulathinal R.J."/>
            <person name="Kumar S."/>
            <person name="Kwok R."/>
            <person name="Lander E."/>
            <person name="Langley C.H."/>
            <person name="Lapoint R."/>
            <person name="Lazzaro B.P."/>
            <person name="Lee S.J."/>
            <person name="Levesque L."/>
            <person name="Li R."/>
            <person name="Lin C.F."/>
            <person name="Lin M.F."/>
            <person name="Lindblad-Toh K."/>
            <person name="Llopart A."/>
            <person name="Long M."/>
            <person name="Low L."/>
            <person name="Lozovsky E."/>
            <person name="Lu J."/>
            <person name="Luo M."/>
            <person name="Machado C.A."/>
            <person name="Makalowski W."/>
            <person name="Marzo M."/>
            <person name="Matsuda M."/>
            <person name="Matzkin L."/>
            <person name="McAllister B."/>
            <person name="McBride C.S."/>
            <person name="McKernan B."/>
            <person name="McKernan K."/>
            <person name="Mendez-Lago M."/>
            <person name="Minx P."/>
            <person name="Mollenhauer M.U."/>
            <person name="Montooth K."/>
            <person name="Mount S.M."/>
            <person name="Mu X."/>
            <person name="Myers E."/>
            <person name="Negre B."/>
            <person name="Newfeld S."/>
            <person name="Nielsen R."/>
            <person name="Noor M.A."/>
            <person name="O'Grady P."/>
            <person name="Pachter L."/>
            <person name="Papaceit M."/>
            <person name="Parisi M.J."/>
            <person name="Parisi M."/>
            <person name="Parts L."/>
            <person name="Pedersen J.S."/>
            <person name="Pesole G."/>
            <person name="Phillippy A.M."/>
            <person name="Ponting C.P."/>
            <person name="Pop M."/>
            <person name="Porcelli D."/>
            <person name="Powell J.R."/>
            <person name="Prohaska S."/>
            <person name="Pruitt K."/>
            <person name="Puig M."/>
            <person name="Quesneville H."/>
            <person name="Ram K.R."/>
            <person name="Rand D."/>
            <person name="Rasmussen M.D."/>
            <person name="Reed L.K."/>
            <person name="Reenan R."/>
            <person name="Reily A."/>
            <person name="Remington K.A."/>
            <person name="Rieger T.T."/>
            <person name="Ritchie M.G."/>
            <person name="Robin C."/>
            <person name="Rogers Y.H."/>
            <person name="Rohde C."/>
            <person name="Rozas J."/>
            <person name="Rubenfield M.J."/>
            <person name="Ruiz A."/>
            <person name="Russo S."/>
            <person name="Salzberg S.L."/>
            <person name="Sanchez-Gracia A."/>
            <person name="Saranga D.J."/>
            <person name="Sato H."/>
            <person name="Schaeffer S.W."/>
            <person name="Schatz M.C."/>
            <person name="Schlenke T."/>
            <person name="Schwartz R."/>
            <person name="Segarra C."/>
            <person name="Singh R.S."/>
            <person name="Sirot L."/>
            <person name="Sirota M."/>
            <person name="Sisneros N.B."/>
            <person name="Smith C.D."/>
            <person name="Smith T.F."/>
            <person name="Spieth J."/>
            <person name="Stage D.E."/>
            <person name="Stark A."/>
            <person name="Stephan W."/>
            <person name="Strausberg R.L."/>
            <person name="Strempel S."/>
            <person name="Sturgill D."/>
            <person name="Sutton G."/>
            <person name="Sutton G.G."/>
            <person name="Tao W."/>
            <person name="Teichmann S."/>
            <person name="Tobari Y.N."/>
            <person name="Tomimura Y."/>
            <person name="Tsolas J.M."/>
            <person name="Valente V.L."/>
            <person name="Venter E."/>
            <person name="Venter J.C."/>
            <person name="Vicario S."/>
            <person name="Vieira F.G."/>
            <person name="Vilella A.J."/>
            <person name="Villasante A."/>
            <person name="Walenz B."/>
            <person name="Wang J."/>
            <person name="Wasserman M."/>
            <person name="Watts T."/>
            <person name="Wilson D."/>
            <person name="Wilson R.K."/>
            <person name="Wing R.A."/>
            <person name="Wolfner M.F."/>
            <person name="Wong A."/>
            <person name="Wong G.K."/>
            <person name="Wu C.I."/>
            <person name="Wu G."/>
            <person name="Yamamoto D."/>
            <person name="Yang H.P."/>
            <person name="Yang S.P."/>
            <person name="Yorke J.A."/>
            <person name="Yoshida K."/>
            <person name="Zdobnov E."/>
            <person name="Zhang P."/>
            <person name="Zhang Y."/>
            <person name="Zimin A.V."/>
            <person name="Baldwin J."/>
            <person name="Abdouelleil A."/>
            <person name="Abdulkadir J."/>
            <person name="Abebe A."/>
            <person name="Abera B."/>
            <person name="Abreu J."/>
            <person name="Acer S.C."/>
            <person name="Aftuck L."/>
            <person name="Alexander A."/>
            <person name="An P."/>
            <person name="Anderson E."/>
            <person name="Anderson S."/>
            <person name="Arachi H."/>
            <person name="Azer M."/>
            <person name="Bachantsang P."/>
            <person name="Barry A."/>
            <person name="Bayul T."/>
            <person name="Berlin A."/>
            <person name="Bessette D."/>
            <person name="Bloom T."/>
            <person name="Blye J."/>
            <person name="Boguslavskiy L."/>
            <person name="Bonnet C."/>
            <person name="Boukhgalter B."/>
            <person name="Bourzgui I."/>
            <person name="Brown A."/>
            <person name="Cahill P."/>
            <person name="Channer S."/>
            <person name="Cheshatsang Y."/>
            <person name="Chuda L."/>
            <person name="Citroen M."/>
            <person name="Collymore A."/>
            <person name="Cooke P."/>
            <person name="Costello M."/>
            <person name="D'Aco K."/>
            <person name="Daza R."/>
            <person name="De Haan G."/>
            <person name="DeGray S."/>
            <person name="DeMaso C."/>
            <person name="Dhargay N."/>
            <person name="Dooley K."/>
            <person name="Dooley E."/>
            <person name="Doricent M."/>
            <person name="Dorje P."/>
            <person name="Dorjee K."/>
            <person name="Dupes A."/>
            <person name="Elong R."/>
            <person name="Falk J."/>
            <person name="Farina A."/>
            <person name="Faro S."/>
            <person name="Ferguson D."/>
            <person name="Fisher S."/>
            <person name="Foley C.D."/>
            <person name="Franke A."/>
            <person name="Friedrich D."/>
            <person name="Gadbois L."/>
            <person name="Gearin G."/>
            <person name="Gearin C.R."/>
            <person name="Giannoukos G."/>
            <person name="Goode T."/>
            <person name="Graham J."/>
            <person name="Grandbois E."/>
            <person name="Grewal S."/>
            <person name="Gyaltsen K."/>
            <person name="Hafez N."/>
            <person name="Hagos B."/>
            <person name="Hall J."/>
            <person name="Henson C."/>
            <person name="Hollinger A."/>
            <person name="Honan T."/>
            <person name="Huard M.D."/>
            <person name="Hughes L."/>
            <person name="Hurhula B."/>
            <person name="Husby M.E."/>
            <person name="Kamat A."/>
            <person name="Kanga B."/>
            <person name="Kashin S."/>
            <person name="Khazanovich D."/>
            <person name="Kisner P."/>
            <person name="Lance K."/>
            <person name="Lara M."/>
            <person name="Lee W."/>
            <person name="Lennon N."/>
            <person name="Letendre F."/>
            <person name="LeVine R."/>
            <person name="Lipovsky A."/>
            <person name="Liu X."/>
            <person name="Liu J."/>
            <person name="Liu S."/>
            <person name="Lokyitsang T."/>
            <person name="Lokyitsang Y."/>
            <person name="Lubonja R."/>
            <person name="Lui A."/>
            <person name="MacDonald P."/>
            <person name="Magnisalis V."/>
            <person name="Maru K."/>
            <person name="Matthews C."/>
            <person name="McCusker W."/>
            <person name="McDonough S."/>
            <person name="Mehta T."/>
            <person name="Meldrim J."/>
            <person name="Meneus L."/>
            <person name="Mihai O."/>
            <person name="Mihalev A."/>
            <person name="Mihova T."/>
            <person name="Mittelman R."/>
            <person name="Mlenga V."/>
            <person name="Montmayeur A."/>
            <person name="Mulrain L."/>
            <person name="Navidi A."/>
            <person name="Naylor J."/>
            <person name="Negash T."/>
            <person name="Nguyen T."/>
            <person name="Nguyen N."/>
            <person name="Nicol R."/>
            <person name="Norbu C."/>
            <person name="Norbu N."/>
            <person name="Novod N."/>
            <person name="O'Neill B."/>
            <person name="Osman S."/>
            <person name="Markiewicz E."/>
            <person name="Oyono O.L."/>
            <person name="Patti C."/>
            <person name="Phunkhang P."/>
            <person name="Pierre F."/>
            <person name="Priest M."/>
            <person name="Raghuraman S."/>
            <person name="Rege F."/>
            <person name="Reyes R."/>
            <person name="Rise C."/>
            <person name="Rogov P."/>
            <person name="Ross K."/>
            <person name="Ryan E."/>
            <person name="Settipalli S."/>
            <person name="Shea T."/>
            <person name="Sherpa N."/>
            <person name="Shi L."/>
            <person name="Shih D."/>
            <person name="Sparrow T."/>
            <person name="Spaulding J."/>
            <person name="Stalker J."/>
            <person name="Stange-Thomann N."/>
            <person name="Stavropoulos S."/>
            <person name="Stone C."/>
            <person name="Strader C."/>
            <person name="Tesfaye S."/>
            <person name="Thomson T."/>
            <person name="Thoulutsang Y."/>
            <person name="Thoulutsang D."/>
            <person name="Topham K."/>
            <person name="Topping I."/>
            <person name="Tsamla T."/>
            <person name="Vassiliev H."/>
            <person name="Vo A."/>
            <person name="Wangchuk T."/>
            <person name="Wangdi T."/>
            <person name="Weiand M."/>
            <person name="Wilkinson J."/>
            <person name="Wilson A."/>
            <person name="Yadav S."/>
            <person name="Young G."/>
            <person name="Yu Q."/>
            <person name="Zembek L."/>
            <person name="Zhong D."/>
            <person name="Zimmer A."/>
            <person name="Zwirko Z."/>
            <person name="Jaffe D.B."/>
            <person name="Alvarez P."/>
            <person name="Brockman W."/>
            <person name="Butler J."/>
            <person name="Chin C."/>
            <person name="Gnerre S."/>
            <person name="Grabherr M."/>
            <person name="Kleber M."/>
            <person name="Mauceli E."/>
            <person name="MacCallum I."/>
        </authorList>
    </citation>
    <scope>NUCLEOTIDE SEQUENCE [LARGE SCALE GENOMIC DNA]</scope>
    <source>
        <strain evidence="3">Tucson 15010-1051.87</strain>
    </source>
</reference>
<evidence type="ECO:0000256" key="1">
    <source>
        <dbReference type="SAM" id="MobiDB-lite"/>
    </source>
</evidence>
<evidence type="ECO:0000313" key="2">
    <source>
        <dbReference type="EMBL" id="KRF84206.1"/>
    </source>
</evidence>
<dbReference type="SUPFAM" id="SSF52047">
    <property type="entry name" value="RNI-like"/>
    <property type="match status" value="1"/>
</dbReference>
<dbReference type="OrthoDB" id="7848929at2759"/>
<evidence type="ECO:0000313" key="3">
    <source>
        <dbReference type="Proteomes" id="UP000008792"/>
    </source>
</evidence>
<feature type="region of interest" description="Disordered" evidence="1">
    <location>
        <begin position="1"/>
        <end position="22"/>
    </location>
</feature>
<dbReference type="EMBL" id="CH940647">
    <property type="protein sequence ID" value="KRF84206.1"/>
    <property type="molecule type" value="Genomic_DNA"/>
</dbReference>
<sequence>MQLRQHGKPAIHTHPVQPKAQLNSSTSAVVATATSLETLNDDCLLLICAQLAIGDQFALLQLGGRLRQLVLAIWRRKYASAFDWQREPQFKCLSAREQSQLLGHMSRLTRALLNLSVGEHLPAWLSGSSQRKRTRKRIRMPHMQRLSFRACSSAALLRQLPRICENLGQLQLGVFDRLTPAELSTLFVQLPRLSLFELLPGSICGAPAVALADIEYCQTLQTLKLPACALRAAGTKISRMPQLRQLTGFLCSSTCRCSSNIDDDKAQPNAGTVATATISACLTALSVGKGGAGGVACQIVGLHLQCQLDARLPRLLADHLSVVRLERIAWHSQLMVHYDASDGSIKWLPQAPQVPSAMLRFIVSQAASLHELDFMRNVHVTPTFLRQLTEQLGPASELLAVWHDACPRARMSDEETDMDSSKNDLAFVELQLKQLVNEKANC</sequence>
<accession>A0A0Q9WTR6</accession>
<name>A0A0Q9WTR6_DROVI</name>
<dbReference type="Proteomes" id="UP000008792">
    <property type="component" value="Unassembled WGS sequence"/>
</dbReference>
<keyword evidence="3" id="KW-1185">Reference proteome</keyword>
<dbReference type="AlphaFoldDB" id="A0A0Q9WTR6"/>
<dbReference type="STRING" id="7244.A0A0Q9WTR6"/>
<organism evidence="2 3">
    <name type="scientific">Drosophila virilis</name>
    <name type="common">Fruit fly</name>
    <dbReference type="NCBI Taxonomy" id="7244"/>
    <lineage>
        <taxon>Eukaryota</taxon>
        <taxon>Metazoa</taxon>
        <taxon>Ecdysozoa</taxon>
        <taxon>Arthropoda</taxon>
        <taxon>Hexapoda</taxon>
        <taxon>Insecta</taxon>
        <taxon>Pterygota</taxon>
        <taxon>Neoptera</taxon>
        <taxon>Endopterygota</taxon>
        <taxon>Diptera</taxon>
        <taxon>Brachycera</taxon>
        <taxon>Muscomorpha</taxon>
        <taxon>Ephydroidea</taxon>
        <taxon>Drosophilidae</taxon>
        <taxon>Drosophila</taxon>
    </lineage>
</organism>
<dbReference type="InParanoid" id="A0A0Q9WTR6"/>